<dbReference type="PROSITE" id="PS51257">
    <property type="entry name" value="PROKAR_LIPOPROTEIN"/>
    <property type="match status" value="1"/>
</dbReference>
<dbReference type="EMBL" id="JAVDPW010000002">
    <property type="protein sequence ID" value="MDR6288808.1"/>
    <property type="molecule type" value="Genomic_DNA"/>
</dbReference>
<proteinExistence type="predicted"/>
<evidence type="ECO:0000313" key="1">
    <source>
        <dbReference type="EMBL" id="MDR6288808.1"/>
    </source>
</evidence>
<dbReference type="InterPro" id="IPR025985">
    <property type="entry name" value="YnbE"/>
</dbReference>
<dbReference type="Proteomes" id="UP001262410">
    <property type="component" value="Unassembled WGS sequence"/>
</dbReference>
<protein>
    <recommendedName>
        <fullName evidence="3">YnbE-like lipoprotein</fullName>
    </recommendedName>
</protein>
<gene>
    <name evidence="1" type="ORF">E9232_001315</name>
</gene>
<keyword evidence="2" id="KW-1185">Reference proteome</keyword>
<dbReference type="Pfam" id="PF13617">
    <property type="entry name" value="Lipoprotein_19"/>
    <property type="match status" value="1"/>
</dbReference>
<reference evidence="1 2" key="1">
    <citation type="submission" date="2023-07" db="EMBL/GenBank/DDBJ databases">
        <title>Sorghum-associated microbial communities from plants grown in Nebraska, USA.</title>
        <authorList>
            <person name="Schachtman D."/>
        </authorList>
    </citation>
    <scope>NUCLEOTIDE SEQUENCE [LARGE SCALE GENOMIC DNA]</scope>
    <source>
        <strain evidence="1 2">584</strain>
    </source>
</reference>
<sequence>MTDRSRTGRAVRAGLCLAGLLGGCSPVIRVEAPDKPIEINLNVRVDQQVKVQVDRDLQKVVGKNPAAP</sequence>
<accession>A0ABU1JJM5</accession>
<evidence type="ECO:0000313" key="2">
    <source>
        <dbReference type="Proteomes" id="UP001262410"/>
    </source>
</evidence>
<name>A0ABU1JJM5_9PROT</name>
<comment type="caution">
    <text evidence="1">The sequence shown here is derived from an EMBL/GenBank/DDBJ whole genome shotgun (WGS) entry which is preliminary data.</text>
</comment>
<dbReference type="RefSeq" id="WP_309792836.1">
    <property type="nucleotide sequence ID" value="NZ_JAVDPW010000002.1"/>
</dbReference>
<organism evidence="1 2">
    <name type="scientific">Inquilinus ginsengisoli</name>
    <dbReference type="NCBI Taxonomy" id="363840"/>
    <lineage>
        <taxon>Bacteria</taxon>
        <taxon>Pseudomonadati</taxon>
        <taxon>Pseudomonadota</taxon>
        <taxon>Alphaproteobacteria</taxon>
        <taxon>Rhodospirillales</taxon>
        <taxon>Rhodospirillaceae</taxon>
        <taxon>Inquilinus</taxon>
    </lineage>
</organism>
<evidence type="ECO:0008006" key="3">
    <source>
        <dbReference type="Google" id="ProtNLM"/>
    </source>
</evidence>